<keyword evidence="1" id="KW-0808">Transferase</keyword>
<protein>
    <recommendedName>
        <fullName evidence="6">Integrase catalytic domain-containing protein</fullName>
    </recommendedName>
</protein>
<feature type="compositionally biased region" description="Low complexity" evidence="5">
    <location>
        <begin position="171"/>
        <end position="194"/>
    </location>
</feature>
<dbReference type="Proteomes" id="UP000838878">
    <property type="component" value="Chromosome 7"/>
</dbReference>
<keyword evidence="4" id="KW-0378">Hydrolase</keyword>
<accession>A0A8J9YD98</accession>
<dbReference type="InterPro" id="IPR036397">
    <property type="entry name" value="RNaseH_sf"/>
</dbReference>
<dbReference type="GO" id="GO:0003676">
    <property type="term" value="F:nucleic acid binding"/>
    <property type="evidence" value="ECO:0007669"/>
    <property type="project" value="InterPro"/>
</dbReference>
<feature type="region of interest" description="Disordered" evidence="5">
    <location>
        <begin position="700"/>
        <end position="763"/>
    </location>
</feature>
<name>A0A8J9YD98_9NEOP</name>
<dbReference type="PROSITE" id="PS50994">
    <property type="entry name" value="INTEGRASE"/>
    <property type="match status" value="1"/>
</dbReference>
<dbReference type="Gene3D" id="4.10.60.10">
    <property type="entry name" value="Zinc finger, CCHC-type"/>
    <property type="match status" value="1"/>
</dbReference>
<reference evidence="7" key="1">
    <citation type="submission" date="2021-12" db="EMBL/GenBank/DDBJ databases">
        <authorList>
            <person name="Martin H S."/>
        </authorList>
    </citation>
    <scope>NUCLEOTIDE SEQUENCE</scope>
</reference>
<dbReference type="InterPro" id="IPR012337">
    <property type="entry name" value="RNaseH-like_sf"/>
</dbReference>
<dbReference type="PANTHER" id="PTHR37984">
    <property type="entry name" value="PROTEIN CBG26694"/>
    <property type="match status" value="1"/>
</dbReference>
<dbReference type="EMBL" id="OV170227">
    <property type="protein sequence ID" value="CAH0728154.1"/>
    <property type="molecule type" value="Genomic_DNA"/>
</dbReference>
<dbReference type="AlphaFoldDB" id="A0A8J9YD98"/>
<keyword evidence="8" id="KW-1185">Reference proteome</keyword>
<dbReference type="SUPFAM" id="SSF50630">
    <property type="entry name" value="Acid proteases"/>
    <property type="match status" value="1"/>
</dbReference>
<evidence type="ECO:0000313" key="8">
    <source>
        <dbReference type="Proteomes" id="UP000838878"/>
    </source>
</evidence>
<dbReference type="PANTHER" id="PTHR37984:SF5">
    <property type="entry name" value="PROTEIN NYNRIN-LIKE"/>
    <property type="match status" value="1"/>
</dbReference>
<proteinExistence type="predicted"/>
<feature type="non-terminal residue" evidence="7">
    <location>
        <position position="780"/>
    </location>
</feature>
<dbReference type="GO" id="GO:0016779">
    <property type="term" value="F:nucleotidyltransferase activity"/>
    <property type="evidence" value="ECO:0007669"/>
    <property type="project" value="UniProtKB-KW"/>
</dbReference>
<dbReference type="GO" id="GO:0004519">
    <property type="term" value="F:endonuclease activity"/>
    <property type="evidence" value="ECO:0007669"/>
    <property type="project" value="UniProtKB-KW"/>
</dbReference>
<evidence type="ECO:0000256" key="2">
    <source>
        <dbReference type="ARBA" id="ARBA00022695"/>
    </source>
</evidence>
<evidence type="ECO:0000259" key="6">
    <source>
        <dbReference type="PROSITE" id="PS50994"/>
    </source>
</evidence>
<dbReference type="InterPro" id="IPR021109">
    <property type="entry name" value="Peptidase_aspartic_dom_sf"/>
</dbReference>
<dbReference type="SUPFAM" id="SSF53098">
    <property type="entry name" value="Ribonuclease H-like"/>
    <property type="match status" value="1"/>
</dbReference>
<dbReference type="FunFam" id="3.30.420.10:FF:000063">
    <property type="entry name" value="Retrovirus-related Pol polyprotein from transposon 297-like Protein"/>
    <property type="match status" value="1"/>
</dbReference>
<dbReference type="InterPro" id="IPR050951">
    <property type="entry name" value="Retrovirus_Pol_polyprotein"/>
</dbReference>
<keyword evidence="2" id="KW-0548">Nucleotidyltransferase</keyword>
<feature type="region of interest" description="Disordered" evidence="5">
    <location>
        <begin position="167"/>
        <end position="216"/>
    </location>
</feature>
<keyword evidence="4" id="KW-0255">Endonuclease</keyword>
<dbReference type="Pfam" id="PF00665">
    <property type="entry name" value="rve"/>
    <property type="match status" value="1"/>
</dbReference>
<gene>
    <name evidence="7" type="ORF">BINO364_LOCUS13405</name>
</gene>
<dbReference type="InterPro" id="IPR001584">
    <property type="entry name" value="Integrase_cat-core"/>
</dbReference>
<dbReference type="GO" id="GO:0015074">
    <property type="term" value="P:DNA integration"/>
    <property type="evidence" value="ECO:0007669"/>
    <property type="project" value="InterPro"/>
</dbReference>
<dbReference type="Gene3D" id="3.30.420.10">
    <property type="entry name" value="Ribonuclease H-like superfamily/Ribonuclease H"/>
    <property type="match status" value="1"/>
</dbReference>
<sequence length="780" mass="86833">MPIGKLEQFELDSKEWPAYIRRVKQYMLLNEVKEELKVSLLITVVGKATYSLMCDLCSPSHPETKSFDELVKLVSEHLEPQRSEIAERHVFRLRRQRTGEPLSEYLQCLKHLATTCNFGTTLEENLRDQFVSGLASDAMRSRIFAERNIKYREAVELAMALEAAERHAEVSGSRTSTGTSGAGSDAAGEGLHAASARRARPGGGGGGAPAQAPRAAPRSVDAQLRCWRCGRGHRADRCRFAQYNCDECNQRGHLKVMCKEVRNRSYGRHKYVSETDKSEDEFFNIQLAAKGNKPYLVIVKMDGRPIECEIDTGSRISAVSEQFYQQNFTHKHIVSDNLLLKCYSGSRIESLGYISVDVSLGNERANNLSLYIIKNGGRPLLGREWIRALKIKQISFNEITDDQFVSCLREEFPEVFSEQLDKDIEDVSRACDACNSVRDAPPRAPLHPWEFPASPWTRLHADFADCDGKRFLIIIDAYSKWIEVIQMNRTDAVSTIEAFRSIFARFGLPSQLVTDNGPPFSSQMFKEYCYKNGIKHSTSAPYRPQANGAAENAVKTIKKVIKRAVHLGENISQALSKFLFQYRNCEHTTTAVSPAVALLGRRLRGRLDALRPDVGAVVLEAQSKQVDRAGGTNRELQLGDTVLTRDYTTKGEKWSEGTVTKKTGPVSFKVDVGGGVEWRRHQDQMIQLGNRKEKNRYSLARTSATASADANEEQTPGVDDDADDQCSEAPETGANAGRALRSPGLPGPAGEPATPPPPLDASARAIRAYKRAIIQKDKKT</sequence>
<evidence type="ECO:0000256" key="4">
    <source>
        <dbReference type="ARBA" id="ARBA00022759"/>
    </source>
</evidence>
<evidence type="ECO:0000313" key="7">
    <source>
        <dbReference type="EMBL" id="CAH0728154.1"/>
    </source>
</evidence>
<evidence type="ECO:0000256" key="1">
    <source>
        <dbReference type="ARBA" id="ARBA00022679"/>
    </source>
</evidence>
<keyword evidence="3" id="KW-0540">Nuclease</keyword>
<evidence type="ECO:0000256" key="3">
    <source>
        <dbReference type="ARBA" id="ARBA00022722"/>
    </source>
</evidence>
<dbReference type="OrthoDB" id="5978043at2759"/>
<feature type="domain" description="Integrase catalytic" evidence="6">
    <location>
        <begin position="451"/>
        <end position="602"/>
    </location>
</feature>
<evidence type="ECO:0000256" key="5">
    <source>
        <dbReference type="SAM" id="MobiDB-lite"/>
    </source>
</evidence>
<organism evidence="7 8">
    <name type="scientific">Brenthis ino</name>
    <name type="common">lesser marbled fritillary</name>
    <dbReference type="NCBI Taxonomy" id="405034"/>
    <lineage>
        <taxon>Eukaryota</taxon>
        <taxon>Metazoa</taxon>
        <taxon>Ecdysozoa</taxon>
        <taxon>Arthropoda</taxon>
        <taxon>Hexapoda</taxon>
        <taxon>Insecta</taxon>
        <taxon>Pterygota</taxon>
        <taxon>Neoptera</taxon>
        <taxon>Endopterygota</taxon>
        <taxon>Lepidoptera</taxon>
        <taxon>Glossata</taxon>
        <taxon>Ditrysia</taxon>
        <taxon>Papilionoidea</taxon>
        <taxon>Nymphalidae</taxon>
        <taxon>Heliconiinae</taxon>
        <taxon>Argynnini</taxon>
        <taxon>Brenthis</taxon>
    </lineage>
</organism>
<dbReference type="Gene3D" id="2.40.70.10">
    <property type="entry name" value="Acid Proteases"/>
    <property type="match status" value="1"/>
</dbReference>